<feature type="modified residue" description="4-aspartylphosphate" evidence="3">
    <location>
        <position position="55"/>
    </location>
</feature>
<dbReference type="Pfam" id="PF00072">
    <property type="entry name" value="Response_reg"/>
    <property type="match status" value="1"/>
</dbReference>
<dbReference type="InterPro" id="IPR001789">
    <property type="entry name" value="Sig_transdc_resp-reg_receiver"/>
</dbReference>
<dbReference type="CDD" id="cd06170">
    <property type="entry name" value="LuxR_C_like"/>
    <property type="match status" value="1"/>
</dbReference>
<proteinExistence type="predicted"/>
<reference evidence="6 7" key="2">
    <citation type="submission" date="2019-09" db="EMBL/GenBank/DDBJ databases">
        <authorList>
            <person name="Jin C."/>
        </authorList>
    </citation>
    <scope>NUCLEOTIDE SEQUENCE [LARGE SCALE GENOMIC DNA]</scope>
    <source>
        <strain evidence="6 7">BN140078</strain>
    </source>
</reference>
<dbReference type="Pfam" id="PF00196">
    <property type="entry name" value="GerE"/>
    <property type="match status" value="1"/>
</dbReference>
<keyword evidence="2" id="KW-0238">DNA-binding</keyword>
<name>A0A5B2VYS1_9BACT</name>
<dbReference type="CDD" id="cd17535">
    <property type="entry name" value="REC_NarL-like"/>
    <property type="match status" value="1"/>
</dbReference>
<dbReference type="SUPFAM" id="SSF52172">
    <property type="entry name" value="CheY-like"/>
    <property type="match status" value="1"/>
</dbReference>
<reference evidence="6 7" key="1">
    <citation type="submission" date="2019-09" db="EMBL/GenBank/DDBJ databases">
        <title>Chitinophaga ginsengihumi sp. nov., isolated from soil of ginseng rhizosphere.</title>
        <authorList>
            <person name="Lee J."/>
        </authorList>
    </citation>
    <scope>NUCLEOTIDE SEQUENCE [LARGE SCALE GENOMIC DNA]</scope>
    <source>
        <strain evidence="6 7">BN140078</strain>
    </source>
</reference>
<dbReference type="GO" id="GO:0003677">
    <property type="term" value="F:DNA binding"/>
    <property type="evidence" value="ECO:0007669"/>
    <property type="project" value="UniProtKB-KW"/>
</dbReference>
<keyword evidence="1 3" id="KW-0597">Phosphoprotein</keyword>
<comment type="caution">
    <text evidence="6">The sequence shown here is derived from an EMBL/GenBank/DDBJ whole genome shotgun (WGS) entry which is preliminary data.</text>
</comment>
<gene>
    <name evidence="6" type="ORF">F0L74_14570</name>
</gene>
<feature type="domain" description="Response regulatory" evidence="5">
    <location>
        <begin position="3"/>
        <end position="120"/>
    </location>
</feature>
<dbReference type="InterPro" id="IPR011006">
    <property type="entry name" value="CheY-like_superfamily"/>
</dbReference>
<dbReference type="Gene3D" id="3.40.50.2300">
    <property type="match status" value="1"/>
</dbReference>
<dbReference type="GO" id="GO:0006355">
    <property type="term" value="P:regulation of DNA-templated transcription"/>
    <property type="evidence" value="ECO:0007669"/>
    <property type="project" value="InterPro"/>
</dbReference>
<dbReference type="InterPro" id="IPR016032">
    <property type="entry name" value="Sig_transdc_resp-reg_C-effctor"/>
</dbReference>
<dbReference type="PROSITE" id="PS50110">
    <property type="entry name" value="RESPONSE_REGULATORY"/>
    <property type="match status" value="1"/>
</dbReference>
<evidence type="ECO:0000256" key="2">
    <source>
        <dbReference type="ARBA" id="ARBA00023125"/>
    </source>
</evidence>
<dbReference type="EMBL" id="VUOC01000002">
    <property type="protein sequence ID" value="KAA2243700.1"/>
    <property type="molecule type" value="Genomic_DNA"/>
</dbReference>
<dbReference type="SMART" id="SM00448">
    <property type="entry name" value="REC"/>
    <property type="match status" value="1"/>
</dbReference>
<dbReference type="AlphaFoldDB" id="A0A5B2VYS1"/>
<keyword evidence="7" id="KW-1185">Reference proteome</keyword>
<evidence type="ECO:0000313" key="6">
    <source>
        <dbReference type="EMBL" id="KAA2243700.1"/>
    </source>
</evidence>
<dbReference type="SMART" id="SM00421">
    <property type="entry name" value="HTH_LUXR"/>
    <property type="match status" value="1"/>
</dbReference>
<dbReference type="Proteomes" id="UP000324611">
    <property type="component" value="Unassembled WGS sequence"/>
</dbReference>
<sequence length="209" mass="23817">MINVGIIEDNYFQLNSYKEYLEDLPDCRVVFACKSMEEFAALSPQDMEAQVVLLDVMLPGMSGIEGIYQLREAFPEAKIIMLTAHDEKQYVVRCVKEGAHGYLVKTGRLADIYQGILDAATYGCALSPRAACQLISHINQDPLQPVRYKLTEREYELLSLLKEGYSYKVMADRLHLSVFTINHHLKKIYQKLNVSSKSELVSRICMNNL</sequence>
<dbReference type="InterPro" id="IPR000792">
    <property type="entry name" value="Tscrpt_reg_LuxR_C"/>
</dbReference>
<organism evidence="6 7">
    <name type="scientific">Chitinophaga agrisoli</name>
    <dbReference type="NCBI Taxonomy" id="2607653"/>
    <lineage>
        <taxon>Bacteria</taxon>
        <taxon>Pseudomonadati</taxon>
        <taxon>Bacteroidota</taxon>
        <taxon>Chitinophagia</taxon>
        <taxon>Chitinophagales</taxon>
        <taxon>Chitinophagaceae</taxon>
        <taxon>Chitinophaga</taxon>
    </lineage>
</organism>
<protein>
    <submittedName>
        <fullName evidence="6">Response regulator transcription factor</fullName>
    </submittedName>
</protein>
<accession>A0A5B2VYS1</accession>
<dbReference type="InterPro" id="IPR039420">
    <property type="entry name" value="WalR-like"/>
</dbReference>
<dbReference type="PRINTS" id="PR00038">
    <property type="entry name" value="HTHLUXR"/>
</dbReference>
<feature type="domain" description="HTH luxR-type" evidence="4">
    <location>
        <begin position="142"/>
        <end position="208"/>
    </location>
</feature>
<evidence type="ECO:0000256" key="1">
    <source>
        <dbReference type="ARBA" id="ARBA00022553"/>
    </source>
</evidence>
<dbReference type="SUPFAM" id="SSF46894">
    <property type="entry name" value="C-terminal effector domain of the bipartite response regulators"/>
    <property type="match status" value="1"/>
</dbReference>
<dbReference type="PROSITE" id="PS50043">
    <property type="entry name" value="HTH_LUXR_2"/>
    <property type="match status" value="1"/>
</dbReference>
<dbReference type="RefSeq" id="WP_149838575.1">
    <property type="nucleotide sequence ID" value="NZ_VUOC01000002.1"/>
</dbReference>
<dbReference type="InterPro" id="IPR058245">
    <property type="entry name" value="NreC/VraR/RcsB-like_REC"/>
</dbReference>
<dbReference type="GO" id="GO:0000160">
    <property type="term" value="P:phosphorelay signal transduction system"/>
    <property type="evidence" value="ECO:0007669"/>
    <property type="project" value="InterPro"/>
</dbReference>
<evidence type="ECO:0000256" key="3">
    <source>
        <dbReference type="PROSITE-ProRule" id="PRU00169"/>
    </source>
</evidence>
<evidence type="ECO:0000259" key="5">
    <source>
        <dbReference type="PROSITE" id="PS50110"/>
    </source>
</evidence>
<dbReference type="PANTHER" id="PTHR43214:SF43">
    <property type="entry name" value="TWO-COMPONENT RESPONSE REGULATOR"/>
    <property type="match status" value="1"/>
</dbReference>
<dbReference type="PANTHER" id="PTHR43214">
    <property type="entry name" value="TWO-COMPONENT RESPONSE REGULATOR"/>
    <property type="match status" value="1"/>
</dbReference>
<evidence type="ECO:0000259" key="4">
    <source>
        <dbReference type="PROSITE" id="PS50043"/>
    </source>
</evidence>
<evidence type="ECO:0000313" key="7">
    <source>
        <dbReference type="Proteomes" id="UP000324611"/>
    </source>
</evidence>